<evidence type="ECO:0000256" key="3">
    <source>
        <dbReference type="ARBA" id="ARBA00012970"/>
    </source>
</evidence>
<comment type="similarity">
    <text evidence="2 8 13">Belongs to the glutamyl-tRNA reductase family.</text>
</comment>
<dbReference type="AlphaFoldDB" id="A0ABD5Y465"/>
<feature type="domain" description="Quinate/shikimate 5-dehydrogenase/glutamyl-tRNA reductase" evidence="16">
    <location>
        <begin position="168"/>
        <end position="296"/>
    </location>
</feature>
<dbReference type="Pfam" id="PF01488">
    <property type="entry name" value="Shikimate_DH"/>
    <property type="match status" value="1"/>
</dbReference>
<feature type="compositionally biased region" description="Acidic residues" evidence="14">
    <location>
        <begin position="409"/>
        <end position="424"/>
    </location>
</feature>
<keyword evidence="6 8" id="KW-0627">Porphyrin biosynthesis</keyword>
<evidence type="ECO:0000256" key="5">
    <source>
        <dbReference type="ARBA" id="ARBA00023002"/>
    </source>
</evidence>
<comment type="domain">
    <text evidence="8">Possesses an unusual extended V-shaped dimeric structure with each monomer consisting of three distinct domains arranged along a curved 'spinal' alpha-helix. The N-terminal catalytic domain specifically recognizes the glutamate moiety of the substrate. The second domain is the NADPH-binding domain, and the third C-terminal domain is responsible for dimerization.</text>
</comment>
<evidence type="ECO:0000256" key="12">
    <source>
        <dbReference type="PIRSR" id="PIRSR000445-4"/>
    </source>
</evidence>
<dbReference type="HAMAP" id="MF_00087">
    <property type="entry name" value="Glu_tRNA_reductase"/>
    <property type="match status" value="1"/>
</dbReference>
<evidence type="ECO:0000256" key="14">
    <source>
        <dbReference type="SAM" id="MobiDB-lite"/>
    </source>
</evidence>
<dbReference type="Gene3D" id="3.40.50.720">
    <property type="entry name" value="NAD(P)-binding Rossmann-like Domain"/>
    <property type="match status" value="1"/>
</dbReference>
<dbReference type="GO" id="GO:0008883">
    <property type="term" value="F:glutamyl-tRNA reductase activity"/>
    <property type="evidence" value="ECO:0007669"/>
    <property type="project" value="UniProtKB-UniRule"/>
</dbReference>
<evidence type="ECO:0000256" key="13">
    <source>
        <dbReference type="RuleBase" id="RU000584"/>
    </source>
</evidence>
<evidence type="ECO:0000256" key="8">
    <source>
        <dbReference type="HAMAP-Rule" id="MF_00087"/>
    </source>
</evidence>
<keyword evidence="19" id="KW-1185">Reference proteome</keyword>
<feature type="binding site" evidence="8 10">
    <location>
        <begin position="52"/>
        <end position="55"/>
    </location>
    <ligand>
        <name>substrate</name>
    </ligand>
</feature>
<comment type="pathway">
    <text evidence="1 8 13">Porphyrin-containing compound metabolism; protoporphyrin-IX biosynthesis; 5-aminolevulinate from L-glutamyl-tRNA(Glu): step 1/2.</text>
</comment>
<comment type="catalytic activity">
    <reaction evidence="7 8 13">
        <text>(S)-4-amino-5-oxopentanoate + tRNA(Glu) + NADP(+) = L-glutamyl-tRNA(Glu) + NADPH + H(+)</text>
        <dbReference type="Rhea" id="RHEA:12344"/>
        <dbReference type="Rhea" id="RHEA-COMP:9663"/>
        <dbReference type="Rhea" id="RHEA-COMP:9680"/>
        <dbReference type="ChEBI" id="CHEBI:15378"/>
        <dbReference type="ChEBI" id="CHEBI:57501"/>
        <dbReference type="ChEBI" id="CHEBI:57783"/>
        <dbReference type="ChEBI" id="CHEBI:58349"/>
        <dbReference type="ChEBI" id="CHEBI:78442"/>
        <dbReference type="ChEBI" id="CHEBI:78520"/>
        <dbReference type="EC" id="1.2.1.70"/>
    </reaction>
</comment>
<gene>
    <name evidence="8 18" type="primary">hemA</name>
    <name evidence="18" type="ORF">ACFQMA_19595</name>
</gene>
<dbReference type="EC" id="1.2.1.70" evidence="3 8"/>
<evidence type="ECO:0000256" key="10">
    <source>
        <dbReference type="PIRSR" id="PIRSR000445-2"/>
    </source>
</evidence>
<proteinExistence type="inferred from homology"/>
<dbReference type="InterPro" id="IPR036291">
    <property type="entry name" value="NAD(P)-bd_dom_sf"/>
</dbReference>
<dbReference type="PIRSF" id="PIRSF000445">
    <property type="entry name" value="4pyrrol_synth_GluRdtase"/>
    <property type="match status" value="1"/>
</dbReference>
<dbReference type="SUPFAM" id="SSF69075">
    <property type="entry name" value="Glutamyl tRNA-reductase dimerization domain"/>
    <property type="match status" value="1"/>
</dbReference>
<keyword evidence="4 8" id="KW-0521">NADP</keyword>
<dbReference type="FunFam" id="3.30.460.30:FF:000001">
    <property type="entry name" value="Glutamyl-tRNA reductase"/>
    <property type="match status" value="1"/>
</dbReference>
<feature type="active site" description="Nucleophile" evidence="8 9">
    <location>
        <position position="53"/>
    </location>
</feature>
<dbReference type="PANTHER" id="PTHR43013:SF1">
    <property type="entry name" value="GLUTAMYL-TRNA REDUCTASE"/>
    <property type="match status" value="1"/>
</dbReference>
<dbReference type="Proteomes" id="UP001596432">
    <property type="component" value="Unassembled WGS sequence"/>
</dbReference>
<evidence type="ECO:0000256" key="11">
    <source>
        <dbReference type="PIRSR" id="PIRSR000445-3"/>
    </source>
</evidence>
<evidence type="ECO:0000256" key="2">
    <source>
        <dbReference type="ARBA" id="ARBA00005916"/>
    </source>
</evidence>
<dbReference type="Gene3D" id="3.30.460.30">
    <property type="entry name" value="Glutamyl-tRNA reductase, N-terminal domain"/>
    <property type="match status" value="1"/>
</dbReference>
<dbReference type="SUPFAM" id="SSF51735">
    <property type="entry name" value="NAD(P)-binding Rossmann-fold domains"/>
    <property type="match status" value="1"/>
</dbReference>
<comment type="function">
    <text evidence="8">Catalyzes the NADPH-dependent reduction of glutamyl-tRNA(Glu) to glutamate 1-semialdehyde (GSA).</text>
</comment>
<dbReference type="Pfam" id="PF00745">
    <property type="entry name" value="GlutR_dimer"/>
    <property type="match status" value="1"/>
</dbReference>
<feature type="binding site" evidence="8 11">
    <location>
        <begin position="184"/>
        <end position="189"/>
    </location>
    <ligand>
        <name>NADP(+)</name>
        <dbReference type="ChEBI" id="CHEBI:58349"/>
    </ligand>
</feature>
<name>A0ABD5Y465_9EURY</name>
<comment type="miscellaneous">
    <text evidence="8">During catalysis, the active site Cys acts as a nucleophile attacking the alpha-carbonyl group of tRNA-bound glutamate with the formation of a thioester intermediate between enzyme and glutamate, and the concomitant release of tRNA(Glu). The thioester intermediate is finally reduced by direct hydride transfer from NADPH, to form the product GSA.</text>
</comment>
<reference evidence="18 19" key="1">
    <citation type="journal article" date="2019" name="Int. J. Syst. Evol. Microbiol.">
        <title>The Global Catalogue of Microorganisms (GCM) 10K type strain sequencing project: providing services to taxonomists for standard genome sequencing and annotation.</title>
        <authorList>
            <consortium name="The Broad Institute Genomics Platform"/>
            <consortium name="The Broad Institute Genome Sequencing Center for Infectious Disease"/>
            <person name="Wu L."/>
            <person name="Ma J."/>
        </authorList>
    </citation>
    <scope>NUCLEOTIDE SEQUENCE [LARGE SCALE GENOMIC DNA]</scope>
    <source>
        <strain evidence="18 19">XZYJT29</strain>
    </source>
</reference>
<dbReference type="InterPro" id="IPR006151">
    <property type="entry name" value="Shikm_DH/Glu-tRNA_Rdtase"/>
</dbReference>
<feature type="site" description="Important for activity" evidence="8 12">
    <location>
        <position position="95"/>
    </location>
</feature>
<feature type="domain" description="Glutamyl-tRNA reductase N-terminal" evidence="17">
    <location>
        <begin position="13"/>
        <end position="152"/>
    </location>
</feature>
<comment type="caution">
    <text evidence="18">The sequence shown here is derived from an EMBL/GenBank/DDBJ whole genome shotgun (WGS) entry which is preliminary data.</text>
</comment>
<comment type="subunit">
    <text evidence="8">Homodimer.</text>
</comment>
<dbReference type="CDD" id="cd05213">
    <property type="entry name" value="NAD_bind_Glutamyl_tRNA_reduct"/>
    <property type="match status" value="1"/>
</dbReference>
<dbReference type="PANTHER" id="PTHR43013">
    <property type="entry name" value="GLUTAMYL-TRNA REDUCTASE"/>
    <property type="match status" value="1"/>
</dbReference>
<dbReference type="GO" id="GO:0006782">
    <property type="term" value="P:protoporphyrinogen IX biosynthetic process"/>
    <property type="evidence" value="ECO:0007669"/>
    <property type="project" value="UniProtKB-UniRule"/>
</dbReference>
<feature type="binding site" evidence="8 10">
    <location>
        <begin position="110"/>
        <end position="112"/>
    </location>
    <ligand>
        <name>substrate</name>
    </ligand>
</feature>
<evidence type="ECO:0000313" key="18">
    <source>
        <dbReference type="EMBL" id="MFC7142027.1"/>
    </source>
</evidence>
<dbReference type="EMBL" id="JBHTAS010000001">
    <property type="protein sequence ID" value="MFC7142027.1"/>
    <property type="molecule type" value="Genomic_DNA"/>
</dbReference>
<evidence type="ECO:0000256" key="4">
    <source>
        <dbReference type="ARBA" id="ARBA00022857"/>
    </source>
</evidence>
<dbReference type="InterPro" id="IPR015896">
    <property type="entry name" value="4pyrrol_synth_GluRdtase_dimer"/>
</dbReference>
<dbReference type="InterPro" id="IPR036343">
    <property type="entry name" value="GluRdtase_N_sf"/>
</dbReference>
<evidence type="ECO:0000259" key="15">
    <source>
        <dbReference type="Pfam" id="PF00745"/>
    </source>
</evidence>
<dbReference type="InterPro" id="IPR000343">
    <property type="entry name" value="4pyrrol_synth_GluRdtase"/>
</dbReference>
<feature type="binding site" evidence="8 10">
    <location>
        <position position="116"/>
    </location>
    <ligand>
        <name>substrate</name>
    </ligand>
</feature>
<evidence type="ECO:0000259" key="16">
    <source>
        <dbReference type="Pfam" id="PF01488"/>
    </source>
</evidence>
<dbReference type="InterPro" id="IPR015895">
    <property type="entry name" value="4pyrrol_synth_GluRdtase_N"/>
</dbReference>
<dbReference type="NCBIfam" id="TIGR01035">
    <property type="entry name" value="hemA"/>
    <property type="match status" value="1"/>
</dbReference>
<evidence type="ECO:0000259" key="17">
    <source>
        <dbReference type="Pfam" id="PF05201"/>
    </source>
</evidence>
<keyword evidence="5 8" id="KW-0560">Oxidoreductase</keyword>
<dbReference type="Pfam" id="PF05201">
    <property type="entry name" value="GlutR_N"/>
    <property type="match status" value="1"/>
</dbReference>
<evidence type="ECO:0000256" key="9">
    <source>
        <dbReference type="PIRSR" id="PIRSR000445-1"/>
    </source>
</evidence>
<evidence type="ECO:0000256" key="1">
    <source>
        <dbReference type="ARBA" id="ARBA00005059"/>
    </source>
</evidence>
<organism evidence="18 19">
    <name type="scientific">Halosimplex aquaticum</name>
    <dbReference type="NCBI Taxonomy" id="3026162"/>
    <lineage>
        <taxon>Archaea</taxon>
        <taxon>Methanobacteriati</taxon>
        <taxon>Methanobacteriota</taxon>
        <taxon>Stenosarchaea group</taxon>
        <taxon>Halobacteria</taxon>
        <taxon>Halobacteriales</taxon>
        <taxon>Haloarculaceae</taxon>
        <taxon>Halosimplex</taxon>
    </lineage>
</organism>
<evidence type="ECO:0000313" key="19">
    <source>
        <dbReference type="Proteomes" id="UP001596432"/>
    </source>
</evidence>
<feature type="binding site" evidence="8 10">
    <location>
        <position position="105"/>
    </location>
    <ligand>
        <name>substrate</name>
    </ligand>
</feature>
<evidence type="ECO:0000256" key="7">
    <source>
        <dbReference type="ARBA" id="ARBA00047464"/>
    </source>
</evidence>
<accession>A0ABD5Y465</accession>
<feature type="domain" description="Tetrapyrrole biosynthesis glutamyl-tRNA reductase dimerisation" evidence="15">
    <location>
        <begin position="311"/>
        <end position="406"/>
    </location>
</feature>
<dbReference type="SUPFAM" id="SSF69742">
    <property type="entry name" value="Glutamyl tRNA-reductase catalytic, N-terminal domain"/>
    <property type="match status" value="1"/>
</dbReference>
<protein>
    <recommendedName>
        <fullName evidence="3 8">Glutamyl-tRNA reductase</fullName>
        <shortName evidence="8">GluTR</shortName>
        <ecNumber evidence="3 8">1.2.1.70</ecNumber>
    </recommendedName>
</protein>
<dbReference type="RefSeq" id="WP_274323103.1">
    <property type="nucleotide sequence ID" value="NZ_CP118158.1"/>
</dbReference>
<dbReference type="InterPro" id="IPR036453">
    <property type="entry name" value="GluRdtase_dimer_dom_sf"/>
</dbReference>
<dbReference type="GeneID" id="78822359"/>
<sequence length="444" mass="47191">MTVGTGVISGASVDIDRATVDELESATVESQREAVDRLLSVPAVEEAYVLQTCNRVEAYVVTGDGPEGRAALDVFFEGVPDDVLVELGHEESLRHLMRVAAGLESIVVGEDQILGQVSTAYEDALAAGGIGRILEAGVTKAVHVGERARTETAINEGSVSLASAAVKLADEEVGVDGADALVVGAGEMGRLAAQSLAPRVDRLYVANRTAERAEHLADTVDADATVVGMDDVADAVGEATVVVTATGSPDYVFEKPTVADAGETFVVDIAQPRDVPPTVTELPDVTVRDLDALKTVTDENRAQRAEAATVVEEMIDVEFDRLLAQYKRKRADRVISAMYESAERVKAQEVETALGKADLGEDQREVVEAMADAIVNQLLAAPTKSLRDAAEEDDWSTINTALQLFDPEFGGESESEGDAVDGEEIPEHIRDQMPDAVFDQLSDD</sequence>
<feature type="region of interest" description="Disordered" evidence="14">
    <location>
        <begin position="407"/>
        <end position="444"/>
    </location>
</feature>
<evidence type="ECO:0000256" key="6">
    <source>
        <dbReference type="ARBA" id="ARBA00023244"/>
    </source>
</evidence>